<accession>A0A2S0KJM6</accession>
<dbReference type="KEGG" id="git:C6V83_17955"/>
<dbReference type="Pfam" id="PF00392">
    <property type="entry name" value="GntR"/>
    <property type="match status" value="1"/>
</dbReference>
<dbReference type="PROSITE" id="PS50949">
    <property type="entry name" value="HTH_GNTR"/>
    <property type="match status" value="1"/>
</dbReference>
<dbReference type="InterPro" id="IPR008920">
    <property type="entry name" value="TF_FadR/GntR_C"/>
</dbReference>
<evidence type="ECO:0000256" key="1">
    <source>
        <dbReference type="ARBA" id="ARBA00023015"/>
    </source>
</evidence>
<dbReference type="InterPro" id="IPR036390">
    <property type="entry name" value="WH_DNA-bd_sf"/>
</dbReference>
<keyword evidence="6" id="KW-1185">Reference proteome</keyword>
<dbReference type="InterPro" id="IPR000524">
    <property type="entry name" value="Tscrpt_reg_HTH_GntR"/>
</dbReference>
<evidence type="ECO:0000256" key="2">
    <source>
        <dbReference type="ARBA" id="ARBA00023125"/>
    </source>
</evidence>
<evidence type="ECO:0000256" key="3">
    <source>
        <dbReference type="ARBA" id="ARBA00023163"/>
    </source>
</evidence>
<dbReference type="Gene3D" id="1.10.10.10">
    <property type="entry name" value="Winged helix-like DNA-binding domain superfamily/Winged helix DNA-binding domain"/>
    <property type="match status" value="1"/>
</dbReference>
<evidence type="ECO:0000313" key="5">
    <source>
        <dbReference type="EMBL" id="AVM01863.1"/>
    </source>
</evidence>
<dbReference type="GO" id="GO:0003677">
    <property type="term" value="F:DNA binding"/>
    <property type="evidence" value="ECO:0007669"/>
    <property type="project" value="UniProtKB-KW"/>
</dbReference>
<organism evidence="5 6">
    <name type="scientific">Gordonia iterans</name>
    <dbReference type="NCBI Taxonomy" id="1004901"/>
    <lineage>
        <taxon>Bacteria</taxon>
        <taxon>Bacillati</taxon>
        <taxon>Actinomycetota</taxon>
        <taxon>Actinomycetes</taxon>
        <taxon>Mycobacteriales</taxon>
        <taxon>Gordoniaceae</taxon>
        <taxon>Gordonia</taxon>
    </lineage>
</organism>
<dbReference type="SMART" id="SM00345">
    <property type="entry name" value="HTH_GNTR"/>
    <property type="match status" value="1"/>
</dbReference>
<dbReference type="PANTHER" id="PTHR43537">
    <property type="entry name" value="TRANSCRIPTIONAL REGULATOR, GNTR FAMILY"/>
    <property type="match status" value="1"/>
</dbReference>
<keyword evidence="3" id="KW-0804">Transcription</keyword>
<sequence length="232" mass="25660">MIVPTDPRTGQNRVERANVQLVSKAYSAAERVYDEVKELILTCELAGGELVSEGEIADRCQVSRTPVREAFLRLSAEGWMRLYPKRGALIVPIGEREAREVLDARLLIEGHAVRDVVAREDGAAELVAALRANLDEHNGARGEEFARIDTQFHQLIVEAGRNSLLTGFYTSLGERRRRMTAASVHRDPAVARRIRDDHAALADAIAAGDADAFDRLLREHLAGVHELPGARR</sequence>
<name>A0A2S0KJM6_9ACTN</name>
<protein>
    <submittedName>
        <fullName evidence="5">GntR family transcriptional regulator</fullName>
    </submittedName>
</protein>
<keyword evidence="2" id="KW-0238">DNA-binding</keyword>
<reference evidence="5 6" key="1">
    <citation type="submission" date="2018-03" db="EMBL/GenBank/DDBJ databases">
        <title>Characteristics and genome of n-alkane degrading marine bacteria Gordonia iterans isolated from crude oil contaminated in Tae-an, South Korea.</title>
        <authorList>
            <person name="Lee S.-S."/>
            <person name="Kim H."/>
        </authorList>
    </citation>
    <scope>NUCLEOTIDE SEQUENCE [LARGE SCALE GENOMIC DNA]</scope>
    <source>
        <strain evidence="5 6">Co17</strain>
    </source>
</reference>
<dbReference type="SMART" id="SM00895">
    <property type="entry name" value="FCD"/>
    <property type="match status" value="1"/>
</dbReference>
<feature type="domain" description="HTH gntR-type" evidence="4">
    <location>
        <begin position="26"/>
        <end position="93"/>
    </location>
</feature>
<dbReference type="Proteomes" id="UP000239814">
    <property type="component" value="Chromosome"/>
</dbReference>
<dbReference type="SUPFAM" id="SSF46785">
    <property type="entry name" value="Winged helix' DNA-binding domain"/>
    <property type="match status" value="1"/>
</dbReference>
<gene>
    <name evidence="5" type="ORF">C6V83_17955</name>
</gene>
<dbReference type="EMBL" id="CP027433">
    <property type="protein sequence ID" value="AVM01863.1"/>
    <property type="molecule type" value="Genomic_DNA"/>
</dbReference>
<proteinExistence type="predicted"/>
<keyword evidence="1" id="KW-0805">Transcription regulation</keyword>
<dbReference type="InterPro" id="IPR036388">
    <property type="entry name" value="WH-like_DNA-bd_sf"/>
</dbReference>
<dbReference type="Gene3D" id="1.20.120.530">
    <property type="entry name" value="GntR ligand-binding domain-like"/>
    <property type="match status" value="1"/>
</dbReference>
<evidence type="ECO:0000313" key="6">
    <source>
        <dbReference type="Proteomes" id="UP000239814"/>
    </source>
</evidence>
<dbReference type="SUPFAM" id="SSF48008">
    <property type="entry name" value="GntR ligand-binding domain-like"/>
    <property type="match status" value="1"/>
</dbReference>
<dbReference type="GO" id="GO:0003700">
    <property type="term" value="F:DNA-binding transcription factor activity"/>
    <property type="evidence" value="ECO:0007669"/>
    <property type="project" value="InterPro"/>
</dbReference>
<dbReference type="OrthoDB" id="3186208at2"/>
<dbReference type="PRINTS" id="PR00035">
    <property type="entry name" value="HTHGNTR"/>
</dbReference>
<evidence type="ECO:0000259" key="4">
    <source>
        <dbReference type="PROSITE" id="PS50949"/>
    </source>
</evidence>
<dbReference type="Pfam" id="PF07729">
    <property type="entry name" value="FCD"/>
    <property type="match status" value="1"/>
</dbReference>
<dbReference type="AlphaFoldDB" id="A0A2S0KJM6"/>
<dbReference type="PANTHER" id="PTHR43537:SF24">
    <property type="entry name" value="GLUCONATE OPERON TRANSCRIPTIONAL REPRESSOR"/>
    <property type="match status" value="1"/>
</dbReference>
<dbReference type="InterPro" id="IPR011711">
    <property type="entry name" value="GntR_C"/>
</dbReference>